<protein>
    <recommendedName>
        <fullName evidence="2">Phenol hydroxylase-like C-terminal dimerisation domain-containing protein</fullName>
    </recommendedName>
</protein>
<accession>A0A7X3KY36</accession>
<feature type="non-terminal residue" evidence="3">
    <location>
        <position position="1"/>
    </location>
</feature>
<proteinExistence type="predicted"/>
<evidence type="ECO:0000256" key="1">
    <source>
        <dbReference type="ARBA" id="ARBA00023002"/>
    </source>
</evidence>
<dbReference type="GO" id="GO:0016491">
    <property type="term" value="F:oxidoreductase activity"/>
    <property type="evidence" value="ECO:0007669"/>
    <property type="project" value="UniProtKB-KW"/>
</dbReference>
<organism evidence="3 4">
    <name type="scientific">Metapseudomonas otitidis</name>
    <dbReference type="NCBI Taxonomy" id="319939"/>
    <lineage>
        <taxon>Bacteria</taxon>
        <taxon>Pseudomonadati</taxon>
        <taxon>Pseudomonadota</taxon>
        <taxon>Gammaproteobacteria</taxon>
        <taxon>Pseudomonadales</taxon>
        <taxon>Pseudomonadaceae</taxon>
        <taxon>Metapseudomonas</taxon>
    </lineage>
</organism>
<dbReference type="InterPro" id="IPR038220">
    <property type="entry name" value="PHOX_C_sf"/>
</dbReference>
<dbReference type="CDD" id="cd02979">
    <property type="entry name" value="PHOX_C"/>
    <property type="match status" value="1"/>
</dbReference>
<evidence type="ECO:0000259" key="2">
    <source>
        <dbReference type="Pfam" id="PF07976"/>
    </source>
</evidence>
<evidence type="ECO:0000313" key="3">
    <source>
        <dbReference type="EMBL" id="MWK60499.1"/>
    </source>
</evidence>
<dbReference type="Proteomes" id="UP000461288">
    <property type="component" value="Unassembled WGS sequence"/>
</dbReference>
<dbReference type="Gene3D" id="3.40.30.20">
    <property type="match status" value="1"/>
</dbReference>
<keyword evidence="1" id="KW-0560">Oxidoreductase</keyword>
<dbReference type="Pfam" id="PF07976">
    <property type="entry name" value="Phe_hydrox_dim"/>
    <property type="match status" value="1"/>
</dbReference>
<dbReference type="SUPFAM" id="SSF52833">
    <property type="entry name" value="Thioredoxin-like"/>
    <property type="match status" value="1"/>
</dbReference>
<comment type="caution">
    <text evidence="3">The sequence shown here is derived from an EMBL/GenBank/DDBJ whole genome shotgun (WGS) entry which is preliminary data.</text>
</comment>
<name>A0A7X3KY36_9GAMM</name>
<feature type="domain" description="Phenol hydroxylase-like C-terminal dimerisation" evidence="2">
    <location>
        <begin position="2"/>
        <end position="99"/>
    </location>
</feature>
<dbReference type="InterPro" id="IPR012941">
    <property type="entry name" value="Phe_hydrox_C_dim_dom"/>
</dbReference>
<dbReference type="InterPro" id="IPR036249">
    <property type="entry name" value="Thioredoxin-like_sf"/>
</dbReference>
<reference evidence="3 4" key="1">
    <citation type="submission" date="2019-12" db="EMBL/GenBank/DDBJ databases">
        <title>Draft genome sequence of Pseudomonas otitidis recovered from a chicken carcass.</title>
        <authorList>
            <person name="Vieira T.R."/>
            <person name="Oliviera E.F.C."/>
            <person name="Silva N.M.V."/>
            <person name="Sambrano G.E."/>
            <person name="Cibulski S.P."/>
            <person name="Cardoso M.R.I."/>
        </authorList>
    </citation>
    <scope>NUCLEOTIDE SEQUENCE [LARGE SCALE GENOMIC DNA]</scope>
    <source>
        <strain evidence="3 4">25_K</strain>
    </source>
</reference>
<evidence type="ECO:0000313" key="4">
    <source>
        <dbReference type="Proteomes" id="UP000461288"/>
    </source>
</evidence>
<dbReference type="EMBL" id="WTFN01000528">
    <property type="protein sequence ID" value="MWK60499.1"/>
    <property type="molecule type" value="Genomic_DNA"/>
</dbReference>
<gene>
    <name evidence="3" type="ORF">GO594_31500</name>
</gene>
<sequence>GSLVQVLTIHSAPRLEVELSSIPEIFHPFSEEFGWEYNKVFVDDVSYHEGHGQAYENYGIDRQRGCLVIVRPDQYVSGIANLEDIGEVDGFFSDFLKPQSK</sequence>
<dbReference type="AlphaFoldDB" id="A0A7X3KY36"/>